<proteinExistence type="predicted"/>
<accession>A0A2P1BPK2</accession>
<reference evidence="1" key="1">
    <citation type="submission" date="2017-12" db="EMBL/GenBank/DDBJ databases">
        <title>Insights into the successfully spreading KPC-encoding IncII plasmids.</title>
        <authorList>
            <person name="Brandt C."/>
            <person name="Pletz M.W."/>
            <person name="Makarewicz O."/>
        </authorList>
    </citation>
    <scope>NUCLEOTIDE SEQUENCE</scope>
    <source>
        <strain evidence="1">St015788/2</strain>
        <plasmid evidence="1">pUJ-84KPC</plasmid>
    </source>
</reference>
<dbReference type="AlphaFoldDB" id="A0A2P1BPK2"/>
<sequence length="186" mass="21738">MGMFDTVRFRYRMPDGVTGTDFQTDDTDCECEFYEISAEGRLLRWMGDGTRTDTCFDGMLTLSADDGYHLYFEHGTLAWIEVYSQGDRRWPFEHGRFMTDWPDGVSQYKERECVIYAGRTGIISIRRNVYDQLVSEYPVMWLRDSTRIGACYTLRELLSPEGMVLAIQNAPPVTGWRLRMQYNESH</sequence>
<keyword evidence="1" id="KW-0614">Plasmid</keyword>
<dbReference type="EMBL" id="MG700550">
    <property type="protein sequence ID" value="AVI43665.1"/>
    <property type="molecule type" value="Genomic_DNA"/>
</dbReference>
<geneLocation type="plasmid" evidence="1">
    <name>pUJ-84KPC</name>
</geneLocation>
<evidence type="ECO:0000313" key="1">
    <source>
        <dbReference type="EMBL" id="AVI43665.1"/>
    </source>
</evidence>
<organism evidence="1">
    <name type="scientific">Klebsiella pneumoniae</name>
    <dbReference type="NCBI Taxonomy" id="573"/>
    <lineage>
        <taxon>Bacteria</taxon>
        <taxon>Pseudomonadati</taxon>
        <taxon>Pseudomonadota</taxon>
        <taxon>Gammaproteobacteria</taxon>
        <taxon>Enterobacterales</taxon>
        <taxon>Enterobacteriaceae</taxon>
        <taxon>Klebsiella/Raoultella group</taxon>
        <taxon>Klebsiella</taxon>
        <taxon>Klebsiella pneumoniae complex</taxon>
    </lineage>
</organism>
<protein>
    <submittedName>
        <fullName evidence="1">Uncharacterized protein</fullName>
    </submittedName>
</protein>
<name>A0A2P1BPK2_KLEPN</name>